<keyword evidence="4" id="KW-1185">Reference proteome</keyword>
<evidence type="ECO:0000259" key="2">
    <source>
        <dbReference type="PROSITE" id="PS50144"/>
    </source>
</evidence>
<name>A0AAV7KJ33_9METZ</name>
<sequence>MELVDNTSHIREDRKKELNKEFSGIEAIKEEKLARENSIENFSGQERSSELPARCPLLERSYSRSGTAEKVINPDNINKLIELLTNIDNIIKQHDQQINRLEEDNKQTMLRYQKLESDYRSVQRENRQMRELLRRQGHRVAERVSTVEQGQKRLEEMNIRTLSEIETDIRRRKIHPGEPSIVNLVNGVEWTVEEIQSLLDEQKDLWGPCFYLRDYKFQVNIATNVRNGYLAFYVALVKGIHDDELEWPFRGEIIYVLRNQEKEDEYLRKEFVITSTQANENFTKPKEMRNTPIGFPKFIKIETLREDKYSKDDCIKITLMINPIT</sequence>
<evidence type="ECO:0000313" key="3">
    <source>
        <dbReference type="EMBL" id="KAI6660930.1"/>
    </source>
</evidence>
<organism evidence="3 4">
    <name type="scientific">Oopsacas minuta</name>
    <dbReference type="NCBI Taxonomy" id="111878"/>
    <lineage>
        <taxon>Eukaryota</taxon>
        <taxon>Metazoa</taxon>
        <taxon>Porifera</taxon>
        <taxon>Hexactinellida</taxon>
        <taxon>Hexasterophora</taxon>
        <taxon>Lyssacinosida</taxon>
        <taxon>Leucopsacidae</taxon>
        <taxon>Oopsacas</taxon>
    </lineage>
</organism>
<feature type="coiled-coil region" evidence="1">
    <location>
        <begin position="84"/>
        <end position="132"/>
    </location>
</feature>
<dbReference type="InterPro" id="IPR002083">
    <property type="entry name" value="MATH/TRAF_dom"/>
</dbReference>
<dbReference type="Proteomes" id="UP001165289">
    <property type="component" value="Unassembled WGS sequence"/>
</dbReference>
<dbReference type="EMBL" id="JAKMXF010000022">
    <property type="protein sequence ID" value="KAI6660930.1"/>
    <property type="molecule type" value="Genomic_DNA"/>
</dbReference>
<feature type="domain" description="MATH" evidence="2">
    <location>
        <begin position="185"/>
        <end position="321"/>
    </location>
</feature>
<keyword evidence="1" id="KW-0175">Coiled coil</keyword>
<proteinExistence type="predicted"/>
<dbReference type="AlphaFoldDB" id="A0AAV7KJ33"/>
<dbReference type="InterPro" id="IPR049342">
    <property type="entry name" value="TRAF1-6_MATH_dom"/>
</dbReference>
<reference evidence="3 4" key="1">
    <citation type="journal article" date="2023" name="BMC Biol.">
        <title>The compact genome of the sponge Oopsacas minuta (Hexactinellida) is lacking key metazoan core genes.</title>
        <authorList>
            <person name="Santini S."/>
            <person name="Schenkelaars Q."/>
            <person name="Jourda C."/>
            <person name="Duchesne M."/>
            <person name="Belahbib H."/>
            <person name="Rocher C."/>
            <person name="Selva M."/>
            <person name="Riesgo A."/>
            <person name="Vervoort M."/>
            <person name="Leys S.P."/>
            <person name="Kodjabachian L."/>
            <person name="Le Bivic A."/>
            <person name="Borchiellini C."/>
            <person name="Claverie J.M."/>
            <person name="Renard E."/>
        </authorList>
    </citation>
    <scope>NUCLEOTIDE SEQUENCE [LARGE SCALE GENOMIC DNA]</scope>
    <source>
        <strain evidence="3">SPO-2</strain>
    </source>
</reference>
<dbReference type="Pfam" id="PF21355">
    <property type="entry name" value="TRAF-mep_MATH"/>
    <property type="match status" value="1"/>
</dbReference>
<dbReference type="SUPFAM" id="SSF49599">
    <property type="entry name" value="TRAF domain-like"/>
    <property type="match status" value="1"/>
</dbReference>
<dbReference type="PROSITE" id="PS50144">
    <property type="entry name" value="MATH"/>
    <property type="match status" value="1"/>
</dbReference>
<dbReference type="Gene3D" id="2.60.210.10">
    <property type="entry name" value="Apoptosis, Tumor Necrosis Factor Receptor Associated Protein 2, Chain A"/>
    <property type="match status" value="1"/>
</dbReference>
<gene>
    <name evidence="3" type="ORF">LOD99_13654</name>
</gene>
<accession>A0AAV7KJ33</accession>
<protein>
    <submittedName>
        <fullName evidence="3">TNF receptor-associated factor 4</fullName>
    </submittedName>
</protein>
<comment type="caution">
    <text evidence="3">The sequence shown here is derived from an EMBL/GenBank/DDBJ whole genome shotgun (WGS) entry which is preliminary data.</text>
</comment>
<keyword evidence="3" id="KW-0675">Receptor</keyword>
<evidence type="ECO:0000313" key="4">
    <source>
        <dbReference type="Proteomes" id="UP001165289"/>
    </source>
</evidence>
<dbReference type="InterPro" id="IPR008974">
    <property type="entry name" value="TRAF-like"/>
</dbReference>
<evidence type="ECO:0000256" key="1">
    <source>
        <dbReference type="SAM" id="Coils"/>
    </source>
</evidence>